<comment type="caution">
    <text evidence="12">The sequence shown here is derived from an EMBL/GenBank/DDBJ whole genome shotgun (WGS) entry which is preliminary data.</text>
</comment>
<dbReference type="InterPro" id="IPR011896">
    <property type="entry name" value="OFOB"/>
</dbReference>
<dbReference type="CDD" id="cd03375">
    <property type="entry name" value="TPP_OGFOR"/>
    <property type="match status" value="1"/>
</dbReference>
<keyword evidence="4" id="KW-0479">Metal-binding</keyword>
<evidence type="ECO:0000256" key="8">
    <source>
        <dbReference type="ARBA" id="ARBA00023014"/>
    </source>
</evidence>
<keyword evidence="8" id="KW-0411">Iron-sulfur</keyword>
<dbReference type="InterPro" id="IPR011766">
    <property type="entry name" value="TPP_enzyme_TPP-bd"/>
</dbReference>
<feature type="domain" description="Pyruvate ferredoxin oxidoreductase beta subunit C-terminal" evidence="11">
    <location>
        <begin position="199"/>
        <end position="263"/>
    </location>
</feature>
<keyword evidence="13" id="KW-1185">Reference proteome</keyword>
<organism evidence="12 13">
    <name type="scientific">Veillonella magna</name>
    <dbReference type="NCBI Taxonomy" id="464322"/>
    <lineage>
        <taxon>Bacteria</taxon>
        <taxon>Bacillati</taxon>
        <taxon>Bacillota</taxon>
        <taxon>Negativicutes</taxon>
        <taxon>Veillonellales</taxon>
        <taxon>Veillonellaceae</taxon>
        <taxon>Veillonella</taxon>
    </lineage>
</organism>
<name>A0ABS2GJ12_9FIRM</name>
<gene>
    <name evidence="12" type="ORF">H6A01_09180</name>
</gene>
<evidence type="ECO:0000313" key="13">
    <source>
        <dbReference type="Proteomes" id="UP000707138"/>
    </source>
</evidence>
<proteinExistence type="predicted"/>
<dbReference type="InterPro" id="IPR029061">
    <property type="entry name" value="THDP-binding"/>
</dbReference>
<accession>A0ABS2GJ12</accession>
<comment type="cofactor">
    <cofactor evidence="1">
        <name>Mg(2+)</name>
        <dbReference type="ChEBI" id="CHEBI:18420"/>
    </cofactor>
</comment>
<feature type="domain" description="Thiamine pyrophosphate enzyme TPP-binding" evidence="10">
    <location>
        <begin position="48"/>
        <end position="195"/>
    </location>
</feature>
<dbReference type="Pfam" id="PF02775">
    <property type="entry name" value="TPP_enzyme_C"/>
    <property type="match status" value="1"/>
</dbReference>
<keyword evidence="5" id="KW-0460">Magnesium</keyword>
<comment type="cofactor">
    <cofactor evidence="3">
        <name>[4Fe-4S] cluster</name>
        <dbReference type="ChEBI" id="CHEBI:49883"/>
    </cofactor>
</comment>
<dbReference type="PANTHER" id="PTHR48084">
    <property type="entry name" value="2-OXOGLUTARATE OXIDOREDUCTASE SUBUNIT KORB-RELATED"/>
    <property type="match status" value="1"/>
</dbReference>
<dbReference type="InterPro" id="IPR051457">
    <property type="entry name" value="2-oxoacid:Fd_oxidoreductase"/>
</dbReference>
<dbReference type="Pfam" id="PF12367">
    <property type="entry name" value="PFO_beta_C"/>
    <property type="match status" value="1"/>
</dbReference>
<evidence type="ECO:0000256" key="5">
    <source>
        <dbReference type="ARBA" id="ARBA00022842"/>
    </source>
</evidence>
<protein>
    <submittedName>
        <fullName evidence="12">2-oxoacid:ferredoxin oxidoreductase subunit beta</fullName>
    </submittedName>
</protein>
<keyword evidence="7" id="KW-0408">Iron</keyword>
<evidence type="ECO:0000259" key="10">
    <source>
        <dbReference type="Pfam" id="PF02775"/>
    </source>
</evidence>
<dbReference type="Proteomes" id="UP000707138">
    <property type="component" value="Unassembled WGS sequence"/>
</dbReference>
<dbReference type="EMBL" id="JACJLA010000021">
    <property type="protein sequence ID" value="MBM6913487.1"/>
    <property type="molecule type" value="Genomic_DNA"/>
</dbReference>
<evidence type="ECO:0000256" key="9">
    <source>
        <dbReference type="ARBA" id="ARBA00023052"/>
    </source>
</evidence>
<evidence type="ECO:0000256" key="4">
    <source>
        <dbReference type="ARBA" id="ARBA00022723"/>
    </source>
</evidence>
<evidence type="ECO:0000259" key="11">
    <source>
        <dbReference type="Pfam" id="PF12367"/>
    </source>
</evidence>
<dbReference type="Gene3D" id="3.40.50.970">
    <property type="match status" value="1"/>
</dbReference>
<keyword evidence="6" id="KW-0560">Oxidoreductase</keyword>
<dbReference type="PANTHER" id="PTHR48084:SF4">
    <property type="entry name" value="2-OXOGLUTARATE OXIDOREDUCTASE SUBUNIT KORB"/>
    <property type="match status" value="1"/>
</dbReference>
<evidence type="ECO:0000256" key="2">
    <source>
        <dbReference type="ARBA" id="ARBA00001964"/>
    </source>
</evidence>
<evidence type="ECO:0000256" key="6">
    <source>
        <dbReference type="ARBA" id="ARBA00023002"/>
    </source>
</evidence>
<dbReference type="SUPFAM" id="SSF52518">
    <property type="entry name" value="Thiamin diphosphate-binding fold (THDP-binding)"/>
    <property type="match status" value="1"/>
</dbReference>
<dbReference type="NCBIfam" id="TIGR02177">
    <property type="entry name" value="PorB_KorB"/>
    <property type="match status" value="1"/>
</dbReference>
<comment type="cofactor">
    <cofactor evidence="2">
        <name>thiamine diphosphate</name>
        <dbReference type="ChEBI" id="CHEBI:58937"/>
    </cofactor>
</comment>
<evidence type="ECO:0000256" key="7">
    <source>
        <dbReference type="ARBA" id="ARBA00023004"/>
    </source>
</evidence>
<evidence type="ECO:0000256" key="3">
    <source>
        <dbReference type="ARBA" id="ARBA00001966"/>
    </source>
</evidence>
<keyword evidence="9" id="KW-0786">Thiamine pyrophosphate</keyword>
<sequence length="292" mass="31612">MTTANDYRNDIRPNWCPGCGHYGVQAAIADAVAALDISPENLAVISGIGCSSRIGGYFYTYGAHTTHGRALPYAQGVKLANQDLNVVCAGGDGDAFAIGMGHTIHAFKRNVNITYIVMDNHVYGLTKGQTSPRSDIGFVTKTSPHGSFESPLPICETAIASGATFVAQSYMVNRAELVELIKQGMQHEGFSFINVFSPCVTYNKRNSYDWFKEHLTSLSTVEGYDPTNRVQALQTLGAHEGLVTGLIYRDDTKPSFEKAMAAVNGGPHPRALVHDVVKPNADVFADLCKEFK</sequence>
<evidence type="ECO:0000313" key="12">
    <source>
        <dbReference type="EMBL" id="MBM6913487.1"/>
    </source>
</evidence>
<reference evidence="12 13" key="1">
    <citation type="journal article" date="2021" name="Sci. Rep.">
        <title>The distribution of antibiotic resistance genes in chicken gut microbiota commensals.</title>
        <authorList>
            <person name="Juricova H."/>
            <person name="Matiasovicova J."/>
            <person name="Kubasova T."/>
            <person name="Cejkova D."/>
            <person name="Rychlik I."/>
        </authorList>
    </citation>
    <scope>NUCLEOTIDE SEQUENCE [LARGE SCALE GENOMIC DNA]</scope>
    <source>
        <strain evidence="12 13">An537</strain>
    </source>
</reference>
<dbReference type="RefSeq" id="WP_028254657.1">
    <property type="nucleotide sequence ID" value="NZ_CALXQD010000010.1"/>
</dbReference>
<evidence type="ECO:0000256" key="1">
    <source>
        <dbReference type="ARBA" id="ARBA00001946"/>
    </source>
</evidence>
<dbReference type="InterPro" id="IPR032686">
    <property type="entry name" value="PFO_beta_C"/>
</dbReference>